<keyword evidence="3" id="KW-0813">Transport</keyword>
<evidence type="ECO:0000256" key="5">
    <source>
        <dbReference type="ARBA" id="ARBA00022816"/>
    </source>
</evidence>
<dbReference type="SMART" id="SM00543">
    <property type="entry name" value="MIF4G"/>
    <property type="match status" value="1"/>
</dbReference>
<evidence type="ECO:0000256" key="2">
    <source>
        <dbReference type="ARBA" id="ARBA00007413"/>
    </source>
</evidence>
<dbReference type="SUPFAM" id="SSF48371">
    <property type="entry name" value="ARM repeat"/>
    <property type="match status" value="3"/>
</dbReference>
<dbReference type="GO" id="GO:0000184">
    <property type="term" value="P:nuclear-transcribed mRNA catabolic process, nonsense-mediated decay"/>
    <property type="evidence" value="ECO:0007669"/>
    <property type="project" value="TreeGrafter"/>
</dbReference>
<dbReference type="GO" id="GO:0005846">
    <property type="term" value="C:nuclear cap binding complex"/>
    <property type="evidence" value="ECO:0007669"/>
    <property type="project" value="InterPro"/>
</dbReference>
<dbReference type="PANTHER" id="PTHR12412:SF2">
    <property type="entry name" value="NUCLEAR CAP-BINDING PROTEIN SUBUNIT 1"/>
    <property type="match status" value="1"/>
</dbReference>
<evidence type="ECO:0000256" key="3">
    <source>
        <dbReference type="ARBA" id="ARBA00022448"/>
    </source>
</evidence>
<dbReference type="eggNOG" id="KOG1104">
    <property type="taxonomic scope" value="Eukaryota"/>
</dbReference>
<dbReference type="PANTHER" id="PTHR12412">
    <property type="entry name" value="CAP BINDING PROTEIN"/>
    <property type="match status" value="1"/>
</dbReference>
<dbReference type="Pfam" id="PF09088">
    <property type="entry name" value="MIF4G_like"/>
    <property type="match status" value="1"/>
</dbReference>
<evidence type="ECO:0000256" key="10">
    <source>
        <dbReference type="ARBA" id="ARBA00074671"/>
    </source>
</evidence>
<dbReference type="EMBL" id="AOGT01000483">
    <property type="protein sequence ID" value="EMG49832.1"/>
    <property type="molecule type" value="Genomic_DNA"/>
</dbReference>
<keyword evidence="4" id="KW-0507">mRNA processing</keyword>
<dbReference type="GO" id="GO:0003729">
    <property type="term" value="F:mRNA binding"/>
    <property type="evidence" value="ECO:0007669"/>
    <property type="project" value="TreeGrafter"/>
</dbReference>
<feature type="region of interest" description="Disordered" evidence="11">
    <location>
        <begin position="1"/>
        <end position="24"/>
    </location>
</feature>
<dbReference type="InterPro" id="IPR015172">
    <property type="entry name" value="MIF4G-like_typ-1"/>
</dbReference>
<dbReference type="GO" id="GO:0006397">
    <property type="term" value="P:mRNA processing"/>
    <property type="evidence" value="ECO:0007669"/>
    <property type="project" value="UniProtKB-KW"/>
</dbReference>
<evidence type="ECO:0000313" key="13">
    <source>
        <dbReference type="EMBL" id="EMG49832.1"/>
    </source>
</evidence>
<accession>M3HQQ7</accession>
<keyword evidence="14" id="KW-1185">Reference proteome</keyword>
<evidence type="ECO:0000256" key="6">
    <source>
        <dbReference type="ARBA" id="ARBA00022884"/>
    </source>
</evidence>
<keyword evidence="8" id="KW-0539">Nucleus</keyword>
<reference evidence="13 14" key="1">
    <citation type="submission" date="2013-02" db="EMBL/GenBank/DDBJ databases">
        <title>Genome sequence of Candida maltosa Xu316, a potential industrial strain for xylitol and ethanol production.</title>
        <authorList>
            <person name="Yu J."/>
            <person name="Wang Q."/>
            <person name="Geng X."/>
            <person name="Bao W."/>
            <person name="He P."/>
            <person name="Cai J."/>
        </authorList>
    </citation>
    <scope>NUCLEOTIDE SEQUENCE [LARGE SCALE GENOMIC DNA]</scope>
    <source>
        <strain evidence="14">Xu316</strain>
    </source>
</reference>
<dbReference type="GO" id="GO:0006406">
    <property type="term" value="P:mRNA export from nucleus"/>
    <property type="evidence" value="ECO:0007669"/>
    <property type="project" value="InterPro"/>
</dbReference>
<keyword evidence="5" id="KW-0509">mRNA transport</keyword>
<evidence type="ECO:0000259" key="12">
    <source>
        <dbReference type="SMART" id="SM00543"/>
    </source>
</evidence>
<keyword evidence="6" id="KW-0694">RNA-binding</keyword>
<proteinExistence type="inferred from homology"/>
<evidence type="ECO:0000256" key="9">
    <source>
        <dbReference type="ARBA" id="ARBA00030965"/>
    </source>
</evidence>
<dbReference type="InterPro" id="IPR003890">
    <property type="entry name" value="MIF4G-like_typ-3"/>
</dbReference>
<dbReference type="GO" id="GO:0005634">
    <property type="term" value="C:nucleus"/>
    <property type="evidence" value="ECO:0007669"/>
    <property type="project" value="UniProtKB-SubCell"/>
</dbReference>
<organism evidence="13 14">
    <name type="scientific">Candida maltosa (strain Xu316)</name>
    <name type="common">Yeast</name>
    <dbReference type="NCBI Taxonomy" id="1245528"/>
    <lineage>
        <taxon>Eukaryota</taxon>
        <taxon>Fungi</taxon>
        <taxon>Dikarya</taxon>
        <taxon>Ascomycota</taxon>
        <taxon>Saccharomycotina</taxon>
        <taxon>Pichiomycetes</taxon>
        <taxon>Debaryomycetaceae</taxon>
        <taxon>Candida/Lodderomyces clade</taxon>
        <taxon>Candida</taxon>
    </lineage>
</organism>
<dbReference type="InterPro" id="IPR015174">
    <property type="entry name" value="MIF4G-like_typ-2"/>
</dbReference>
<evidence type="ECO:0000256" key="8">
    <source>
        <dbReference type="ARBA" id="ARBA00023242"/>
    </source>
</evidence>
<evidence type="ECO:0000256" key="1">
    <source>
        <dbReference type="ARBA" id="ARBA00004123"/>
    </source>
</evidence>
<dbReference type="STRING" id="1245528.M3HQQ7"/>
<protein>
    <recommendedName>
        <fullName evidence="10">Nuclear cap-binding protein complex subunit 1</fullName>
    </recommendedName>
    <alternativeName>
        <fullName evidence="9">80 kDa nuclear cap-binding protein</fullName>
    </alternativeName>
</protein>
<dbReference type="AlphaFoldDB" id="M3HQQ7"/>
<feature type="domain" description="MIF4G" evidence="12">
    <location>
        <begin position="39"/>
        <end position="267"/>
    </location>
</feature>
<evidence type="ECO:0000256" key="4">
    <source>
        <dbReference type="ARBA" id="ARBA00022664"/>
    </source>
</evidence>
<name>M3HQQ7_CANMX</name>
<dbReference type="OMA" id="RIWVHQP"/>
<dbReference type="InterPro" id="IPR016024">
    <property type="entry name" value="ARM-type_fold"/>
</dbReference>
<feature type="compositionally biased region" description="Basic and acidic residues" evidence="11">
    <location>
        <begin position="1"/>
        <end position="11"/>
    </location>
</feature>
<dbReference type="GO" id="GO:0000339">
    <property type="term" value="F:RNA cap binding"/>
    <property type="evidence" value="ECO:0007669"/>
    <property type="project" value="InterPro"/>
</dbReference>
<evidence type="ECO:0000256" key="7">
    <source>
        <dbReference type="ARBA" id="ARBA00023187"/>
    </source>
</evidence>
<comment type="caution">
    <text evidence="13">The sequence shown here is derived from an EMBL/GenBank/DDBJ whole genome shotgun (WGS) entry which is preliminary data.</text>
</comment>
<comment type="subcellular location">
    <subcellularLocation>
        <location evidence="1">Nucleus</location>
    </subcellularLocation>
</comment>
<dbReference type="InterPro" id="IPR027159">
    <property type="entry name" value="CBP80"/>
</dbReference>
<sequence length="880" mass="102866">MDSTNKRSRDEFEQDNQFAPEQDNFEFKRQHIDPAQELINNICKDIRRLGETGDIENLIADTNYISNPIVAEFEKIDSLRNSILSTIYALIIEQPHKINAIANLVLICNAKNFVVAKYVVEYLHSKIQSLLESAEGAVFNNIKNVLKFFSTISPIIEDNGVIQIFKQFLNYAIDLQKDDESRNGVAQEIYYNVLIAIPYLLSNDKSPESKNNVNELIQLASSFKIVNQERSILLPFDSRLKNFELPYIPKQMVDLILPALLKLQEKEWDFELFLDYKPILDPVIESSLASNTISTDLVKHKLPQFSLPEGPFTKLDSIDKLWQENPRYLFQVYNNTTEYETVPPIESYFGLFFKDIAFDILTNLSFNKNETAIELSILDMFFDRKLFTSPGTSIDQLNEIHENNKSGENNPPLSTWKIEDVAVESILTMIFQLPNPLEMEMYYYSVLISCCRESPESIAPVFGRAIRYFYNNLESLDYELKIRFLDWMSIQLSNFEFSWKWEEWVHDSVQFKNLKFHPKKNFIKNLIAKEIRLSNKKRIRDSFVDMVGEQIVNLDEFYQYLDISLVPDVGSFIIDYDIALYGGSDEEIKNAYEEKQQQLSAKSNPSSQEELFFNFTNSQLPFHEVGSRVYDFILTHWKSNTEFNELYKSILADVDVPNRERFAINLILQTYAYIGSRSIYSVVSIFSRDINKLKFLSGAPIDYVGEEAQFEDLHLTEEQKENRQNWIIESIFRIWVHQPQVVFLIMEYLIEFGVINPKYLLSKSLESHLIIDNVSCMESINRILSNSQSKELVLQLFTGIIDNMNTLDMDKEKIVQIDQVDETNYAEVDKQWLFYEYLGLLKSYFRKYLTKSVDYTDEVKEIFQQLQNTPAKEETLSWFN</sequence>
<dbReference type="HOGENOM" id="CLU_011380_0_0_1"/>
<evidence type="ECO:0000313" key="14">
    <source>
        <dbReference type="Proteomes" id="UP000011777"/>
    </source>
</evidence>
<dbReference type="Pfam" id="PF09090">
    <property type="entry name" value="MIF4G_like_2"/>
    <property type="match status" value="1"/>
</dbReference>
<gene>
    <name evidence="13" type="ORF">G210_5332</name>
</gene>
<dbReference type="OrthoDB" id="10252707at2759"/>
<dbReference type="Gene3D" id="1.25.40.180">
    <property type="match status" value="3"/>
</dbReference>
<dbReference type="GO" id="GO:0008380">
    <property type="term" value="P:RNA splicing"/>
    <property type="evidence" value="ECO:0007669"/>
    <property type="project" value="UniProtKB-KW"/>
</dbReference>
<dbReference type="FunFam" id="1.25.40.180:FF:000056">
    <property type="entry name" value="Sto1p"/>
    <property type="match status" value="1"/>
</dbReference>
<dbReference type="Proteomes" id="UP000011777">
    <property type="component" value="Unassembled WGS sequence"/>
</dbReference>
<evidence type="ECO:0000256" key="11">
    <source>
        <dbReference type="SAM" id="MobiDB-lite"/>
    </source>
</evidence>
<comment type="similarity">
    <text evidence="2">Belongs to the NCBP1 family.</text>
</comment>
<keyword evidence="7" id="KW-0508">mRNA splicing</keyword>